<dbReference type="OrthoDB" id="272303at2759"/>
<gene>
    <name evidence="2" type="ORF">BGZ65_005981</name>
</gene>
<evidence type="ECO:0000313" key="3">
    <source>
        <dbReference type="Proteomes" id="UP000749646"/>
    </source>
</evidence>
<dbReference type="AlphaFoldDB" id="A0A9P6SSZ4"/>
<feature type="region of interest" description="Disordered" evidence="1">
    <location>
        <begin position="60"/>
        <end position="130"/>
    </location>
</feature>
<feature type="compositionally biased region" description="Basic and acidic residues" evidence="1">
    <location>
        <begin position="64"/>
        <end position="81"/>
    </location>
</feature>
<comment type="caution">
    <text evidence="2">The sequence shown here is derived from an EMBL/GenBank/DDBJ whole genome shotgun (WGS) entry which is preliminary data.</text>
</comment>
<reference evidence="2" key="1">
    <citation type="journal article" date="2020" name="Fungal Divers.">
        <title>Resolving the Mortierellaceae phylogeny through synthesis of multi-gene phylogenetics and phylogenomics.</title>
        <authorList>
            <person name="Vandepol N."/>
            <person name="Liber J."/>
            <person name="Desiro A."/>
            <person name="Na H."/>
            <person name="Kennedy M."/>
            <person name="Barry K."/>
            <person name="Grigoriev I.V."/>
            <person name="Miller A.N."/>
            <person name="O'Donnell K."/>
            <person name="Stajich J.E."/>
            <person name="Bonito G."/>
        </authorList>
    </citation>
    <scope>NUCLEOTIDE SEQUENCE</scope>
    <source>
        <strain evidence="2">MES-2147</strain>
    </source>
</reference>
<sequence length="130" mass="14613">MLCERPLNFRDASDTKNITDLRSELGLTHSKEEMWAVEGRMDEQGFPILPHWLAQPYFRQPIPDQDKNEGAAETGTKRTAEDPVDNNGNSASITTTGDEYPQRTNKKVKKAKDLPNLCHGTSCRNTHSVT</sequence>
<organism evidence="2 3">
    <name type="scientific">Modicella reniformis</name>
    <dbReference type="NCBI Taxonomy" id="1440133"/>
    <lineage>
        <taxon>Eukaryota</taxon>
        <taxon>Fungi</taxon>
        <taxon>Fungi incertae sedis</taxon>
        <taxon>Mucoromycota</taxon>
        <taxon>Mortierellomycotina</taxon>
        <taxon>Mortierellomycetes</taxon>
        <taxon>Mortierellales</taxon>
        <taxon>Mortierellaceae</taxon>
        <taxon>Modicella</taxon>
    </lineage>
</organism>
<feature type="compositionally biased region" description="Polar residues" evidence="1">
    <location>
        <begin position="86"/>
        <end position="97"/>
    </location>
</feature>
<name>A0A9P6SSZ4_9FUNG</name>
<evidence type="ECO:0000313" key="2">
    <source>
        <dbReference type="EMBL" id="KAF9998523.1"/>
    </source>
</evidence>
<dbReference type="Proteomes" id="UP000749646">
    <property type="component" value="Unassembled WGS sequence"/>
</dbReference>
<evidence type="ECO:0000256" key="1">
    <source>
        <dbReference type="SAM" id="MobiDB-lite"/>
    </source>
</evidence>
<keyword evidence="3" id="KW-1185">Reference proteome</keyword>
<feature type="non-terminal residue" evidence="2">
    <location>
        <position position="130"/>
    </location>
</feature>
<protein>
    <submittedName>
        <fullName evidence="2">Uncharacterized protein</fullName>
    </submittedName>
</protein>
<dbReference type="EMBL" id="JAAAHW010000848">
    <property type="protein sequence ID" value="KAF9998523.1"/>
    <property type="molecule type" value="Genomic_DNA"/>
</dbReference>
<proteinExistence type="predicted"/>
<accession>A0A9P6SSZ4</accession>